<evidence type="ECO:0000313" key="13">
    <source>
        <dbReference type="EMBL" id="GHE01332.1"/>
    </source>
</evidence>
<dbReference type="GO" id="GO:0005524">
    <property type="term" value="F:ATP binding"/>
    <property type="evidence" value="ECO:0007669"/>
    <property type="project" value="UniProtKB-KW"/>
</dbReference>
<feature type="binding site" evidence="11">
    <location>
        <position position="78"/>
    </location>
    <ligand>
        <name>ATP</name>
        <dbReference type="ChEBI" id="CHEBI:30616"/>
    </ligand>
</feature>
<dbReference type="PANTHER" id="PTHR42833">
    <property type="entry name" value="URIDYLATE KINASE"/>
    <property type="match status" value="1"/>
</dbReference>
<comment type="subcellular location">
    <subcellularLocation>
        <location evidence="1 11">Cytoplasm</location>
    </subcellularLocation>
</comment>
<dbReference type="PANTHER" id="PTHR42833:SF4">
    <property type="entry name" value="URIDYLATE KINASE PUMPKIN, CHLOROPLASTIC"/>
    <property type="match status" value="1"/>
</dbReference>
<keyword evidence="6 11" id="KW-0547">Nucleotide-binding</keyword>
<keyword evidence="7 11" id="KW-0418">Kinase</keyword>
<dbReference type="CDD" id="cd04254">
    <property type="entry name" value="AAK_UMPK-PyrH-Ec"/>
    <property type="match status" value="1"/>
</dbReference>
<evidence type="ECO:0000256" key="11">
    <source>
        <dbReference type="HAMAP-Rule" id="MF_01220"/>
    </source>
</evidence>
<keyword evidence="11" id="KW-0021">Allosteric enzyme</keyword>
<dbReference type="Proteomes" id="UP000634647">
    <property type="component" value="Unassembled WGS sequence"/>
</dbReference>
<comment type="activity regulation">
    <text evidence="11">Allosterically activated by GTP. Inhibited by UTP.</text>
</comment>
<evidence type="ECO:0000256" key="1">
    <source>
        <dbReference type="ARBA" id="ARBA00004496"/>
    </source>
</evidence>
<dbReference type="InterPro" id="IPR036393">
    <property type="entry name" value="AceGlu_kinase-like_sf"/>
</dbReference>
<feature type="domain" description="Aspartate/glutamate/uridylate kinase" evidence="12">
    <location>
        <begin position="26"/>
        <end position="235"/>
    </location>
</feature>
<evidence type="ECO:0000256" key="5">
    <source>
        <dbReference type="ARBA" id="ARBA00022679"/>
    </source>
</evidence>
<dbReference type="InterPro" id="IPR001048">
    <property type="entry name" value="Asp/Glu/Uridylate_kinase"/>
</dbReference>
<keyword evidence="5 11" id="KW-0808">Transferase</keyword>
<feature type="region of interest" description="Involved in allosteric activation by GTP" evidence="11">
    <location>
        <begin position="39"/>
        <end position="44"/>
    </location>
</feature>
<dbReference type="Gene3D" id="3.40.1160.10">
    <property type="entry name" value="Acetylglutamate kinase-like"/>
    <property type="match status" value="1"/>
</dbReference>
<dbReference type="FunFam" id="3.40.1160.10:FF:000001">
    <property type="entry name" value="Uridylate kinase"/>
    <property type="match status" value="1"/>
</dbReference>
<dbReference type="Pfam" id="PF00696">
    <property type="entry name" value="AA_kinase"/>
    <property type="match status" value="1"/>
</dbReference>
<protein>
    <recommendedName>
        <fullName evidence="11">Uridylate kinase</fullName>
        <shortName evidence="11">UK</shortName>
        <ecNumber evidence="11">2.7.4.22</ecNumber>
    </recommendedName>
    <alternativeName>
        <fullName evidence="11">Uridine monophosphate kinase</fullName>
        <shortName evidence="11">UMP kinase</shortName>
        <shortName evidence="11">UMPK</shortName>
    </alternativeName>
</protein>
<evidence type="ECO:0000259" key="12">
    <source>
        <dbReference type="Pfam" id="PF00696"/>
    </source>
</evidence>
<comment type="function">
    <text evidence="11">Catalyzes the reversible phosphorylation of UMP to UDP.</text>
</comment>
<evidence type="ECO:0000256" key="10">
    <source>
        <dbReference type="ARBA" id="ARBA00047767"/>
    </source>
</evidence>
<reference evidence="13" key="1">
    <citation type="journal article" date="2014" name="Int. J. Syst. Evol. Microbiol.">
        <title>Complete genome sequence of Corynebacterium casei LMG S-19264T (=DSM 44701T), isolated from a smear-ripened cheese.</title>
        <authorList>
            <consortium name="US DOE Joint Genome Institute (JGI-PGF)"/>
            <person name="Walter F."/>
            <person name="Albersmeier A."/>
            <person name="Kalinowski J."/>
            <person name="Ruckert C."/>
        </authorList>
    </citation>
    <scope>NUCLEOTIDE SEQUENCE</scope>
    <source>
        <strain evidence="13">CGMCC 1.10859</strain>
    </source>
</reference>
<feature type="binding site" evidence="11">
    <location>
        <begin position="154"/>
        <end position="161"/>
    </location>
    <ligand>
        <name>UMP</name>
        <dbReference type="ChEBI" id="CHEBI:57865"/>
    </ligand>
</feature>
<dbReference type="Proteomes" id="UP000199541">
    <property type="component" value="Unassembled WGS sequence"/>
</dbReference>
<evidence type="ECO:0000313" key="16">
    <source>
        <dbReference type="Proteomes" id="UP000634647"/>
    </source>
</evidence>
<comment type="subunit">
    <text evidence="11">Homohexamer.</text>
</comment>
<evidence type="ECO:0000256" key="4">
    <source>
        <dbReference type="ARBA" id="ARBA00022490"/>
    </source>
</evidence>
<reference evidence="14 15" key="2">
    <citation type="submission" date="2016-10" db="EMBL/GenBank/DDBJ databases">
        <authorList>
            <person name="Varghese N."/>
            <person name="Submissions S."/>
        </authorList>
    </citation>
    <scope>NUCLEOTIDE SEQUENCE [LARGE SCALE GENOMIC DNA]</scope>
    <source>
        <strain evidence="14 15">DSM 24802</strain>
    </source>
</reference>
<feature type="binding site" evidence="11">
    <location>
        <position position="181"/>
    </location>
    <ligand>
        <name>ATP</name>
        <dbReference type="ChEBI" id="CHEBI:30616"/>
    </ligand>
</feature>
<feature type="binding site" evidence="11">
    <location>
        <position position="74"/>
    </location>
    <ligand>
        <name>ATP</name>
        <dbReference type="ChEBI" id="CHEBI:30616"/>
    </ligand>
</feature>
<dbReference type="EC" id="2.7.4.22" evidence="11"/>
<feature type="binding site" evidence="11">
    <location>
        <position position="93"/>
    </location>
    <ligand>
        <name>UMP</name>
        <dbReference type="ChEBI" id="CHEBI:57865"/>
    </ligand>
</feature>
<evidence type="ECO:0000256" key="6">
    <source>
        <dbReference type="ARBA" id="ARBA00022741"/>
    </source>
</evidence>
<dbReference type="GO" id="GO:0006225">
    <property type="term" value="P:UDP biosynthetic process"/>
    <property type="evidence" value="ECO:0007669"/>
    <property type="project" value="TreeGrafter"/>
</dbReference>
<dbReference type="RefSeq" id="WP_081825120.1">
    <property type="nucleotide sequence ID" value="NZ_BNAB01000006.1"/>
</dbReference>
<evidence type="ECO:0000313" key="15">
    <source>
        <dbReference type="Proteomes" id="UP000199541"/>
    </source>
</evidence>
<comment type="caution">
    <text evidence="11">Lacks conserved residue(s) required for the propagation of feature annotation.</text>
</comment>
<keyword evidence="4 11" id="KW-0963">Cytoplasm</keyword>
<comment type="similarity">
    <text evidence="3 11">Belongs to the UMP kinase family.</text>
</comment>
<keyword evidence="8 11" id="KW-0067">ATP-binding</keyword>
<dbReference type="InterPro" id="IPR011817">
    <property type="entry name" value="Uridylate_kinase"/>
</dbReference>
<accession>A0AAN4UR23</accession>
<dbReference type="NCBIfam" id="TIGR02075">
    <property type="entry name" value="pyrH_bact"/>
    <property type="match status" value="1"/>
</dbReference>
<feature type="binding site" evidence="11">
    <location>
        <position position="187"/>
    </location>
    <ligand>
        <name>ATP</name>
        <dbReference type="ChEBI" id="CHEBI:30616"/>
    </ligand>
</feature>
<feature type="binding site" evidence="11">
    <location>
        <position position="190"/>
    </location>
    <ligand>
        <name>ATP</name>
        <dbReference type="ChEBI" id="CHEBI:30616"/>
    </ligand>
</feature>
<evidence type="ECO:0000256" key="3">
    <source>
        <dbReference type="ARBA" id="ARBA00007614"/>
    </source>
</evidence>
<dbReference type="PIRSF" id="PIRSF005650">
    <property type="entry name" value="Uridylate_kin"/>
    <property type="match status" value="1"/>
</dbReference>
<feature type="binding site" evidence="11">
    <location>
        <begin position="31"/>
        <end position="34"/>
    </location>
    <ligand>
        <name>ATP</name>
        <dbReference type="ChEBI" id="CHEBI:30616"/>
    </ligand>
</feature>
<dbReference type="GO" id="GO:0005737">
    <property type="term" value="C:cytoplasm"/>
    <property type="evidence" value="ECO:0007669"/>
    <property type="project" value="UniProtKB-SubCell"/>
</dbReference>
<dbReference type="AlphaFoldDB" id="A0AAN4UR23"/>
<organism evidence="13 16">
    <name type="scientific">Allgaiera indica</name>
    <dbReference type="NCBI Taxonomy" id="765699"/>
    <lineage>
        <taxon>Bacteria</taxon>
        <taxon>Pseudomonadati</taxon>
        <taxon>Pseudomonadota</taxon>
        <taxon>Alphaproteobacteria</taxon>
        <taxon>Rhodobacterales</taxon>
        <taxon>Paracoccaceae</taxon>
        <taxon>Allgaiera</taxon>
    </lineage>
</organism>
<comment type="caution">
    <text evidence="13">The sequence shown here is derived from an EMBL/GenBank/DDBJ whole genome shotgun (WGS) entry which is preliminary data.</text>
</comment>
<evidence type="ECO:0000256" key="9">
    <source>
        <dbReference type="ARBA" id="ARBA00022975"/>
    </source>
</evidence>
<dbReference type="InterPro" id="IPR015963">
    <property type="entry name" value="Uridylate_kinase_bac"/>
</dbReference>
<dbReference type="HAMAP" id="MF_01220_B">
    <property type="entry name" value="PyrH_B"/>
    <property type="match status" value="1"/>
</dbReference>
<keyword evidence="9 11" id="KW-0665">Pyrimidine biosynthesis</keyword>
<feature type="binding site" evidence="11">
    <location>
        <position position="73"/>
    </location>
    <ligand>
        <name>UMP</name>
        <dbReference type="ChEBI" id="CHEBI:57865"/>
    </ligand>
</feature>
<evidence type="ECO:0000256" key="8">
    <source>
        <dbReference type="ARBA" id="ARBA00022840"/>
    </source>
</evidence>
<proteinExistence type="inferred from homology"/>
<evidence type="ECO:0000256" key="2">
    <source>
        <dbReference type="ARBA" id="ARBA00004791"/>
    </source>
</evidence>
<dbReference type="GO" id="GO:0033862">
    <property type="term" value="F:UMP kinase activity"/>
    <property type="evidence" value="ECO:0007669"/>
    <property type="project" value="UniProtKB-EC"/>
</dbReference>
<keyword evidence="15" id="KW-1185">Reference proteome</keyword>
<dbReference type="EMBL" id="BNAB01000006">
    <property type="protein sequence ID" value="GHE01332.1"/>
    <property type="molecule type" value="Genomic_DNA"/>
</dbReference>
<sequence>MPDTAAQPKPNAARTPAGKHGEVAYKRVLLKISGEALMGDQGFGLHPPTVQRIAREVKAVHDLGVEICMVIGGGNIFRGLQGSAQGMERTTADYMGMLATVMNALGMQAALEAEGIFTRVVSAIPMDQVCEPYIRRRAVRHLEKKRVVIFAAGTGNPYFTTDTAATLRANEMSCQAIFKGTKVDGVYDKDPKKFPDAKRYDKVTYDEVLQKHLGVMDASAIALARDNKLPIIVFSLDEPGGFCGILRGEGTYTEVHA</sequence>
<evidence type="ECO:0000313" key="14">
    <source>
        <dbReference type="EMBL" id="SDW84874.1"/>
    </source>
</evidence>
<gene>
    <name evidence="11 13" type="primary">pyrH</name>
    <name evidence="13" type="ORF">GCM10008024_16380</name>
    <name evidence="14" type="ORF">SAMN05444006_107100</name>
</gene>
<comment type="pathway">
    <text evidence="2 11">Pyrimidine metabolism; CTP biosynthesis via de novo pathway; UDP from UMP (UMPK route): step 1/1.</text>
</comment>
<evidence type="ECO:0000256" key="7">
    <source>
        <dbReference type="ARBA" id="ARBA00022777"/>
    </source>
</evidence>
<dbReference type="GO" id="GO:0044210">
    <property type="term" value="P:'de novo' CTP biosynthetic process"/>
    <property type="evidence" value="ECO:0007669"/>
    <property type="project" value="UniProtKB-UniRule"/>
</dbReference>
<comment type="catalytic activity">
    <reaction evidence="10 11">
        <text>UMP + ATP = UDP + ADP</text>
        <dbReference type="Rhea" id="RHEA:24400"/>
        <dbReference type="ChEBI" id="CHEBI:30616"/>
        <dbReference type="ChEBI" id="CHEBI:57865"/>
        <dbReference type="ChEBI" id="CHEBI:58223"/>
        <dbReference type="ChEBI" id="CHEBI:456216"/>
        <dbReference type="EC" id="2.7.4.22"/>
    </reaction>
</comment>
<dbReference type="SUPFAM" id="SSF53633">
    <property type="entry name" value="Carbamate kinase-like"/>
    <property type="match status" value="1"/>
</dbReference>
<dbReference type="EMBL" id="FNOB01000007">
    <property type="protein sequence ID" value="SDW84874.1"/>
    <property type="molecule type" value="Genomic_DNA"/>
</dbReference>
<reference evidence="13" key="3">
    <citation type="submission" date="2023-06" db="EMBL/GenBank/DDBJ databases">
        <authorList>
            <person name="Sun Q."/>
            <person name="Zhou Y."/>
        </authorList>
    </citation>
    <scope>NUCLEOTIDE SEQUENCE</scope>
    <source>
        <strain evidence="13">CGMCC 1.10859</strain>
    </source>
</reference>
<name>A0AAN4UR23_9RHOB</name>